<proteinExistence type="predicted"/>
<evidence type="ECO:0000313" key="4">
    <source>
        <dbReference type="Proteomes" id="UP001501072"/>
    </source>
</evidence>
<protein>
    <recommendedName>
        <fullName evidence="2">PPM-type phosphatase domain-containing protein</fullName>
    </recommendedName>
</protein>
<dbReference type="PANTHER" id="PTHR43156:SF2">
    <property type="entry name" value="STAGE II SPORULATION PROTEIN E"/>
    <property type="match status" value="1"/>
</dbReference>
<dbReference type="SMART" id="SM00331">
    <property type="entry name" value="PP2C_SIG"/>
    <property type="match status" value="1"/>
</dbReference>
<dbReference type="Pfam" id="PF07228">
    <property type="entry name" value="SpoIIE"/>
    <property type="match status" value="1"/>
</dbReference>
<keyword evidence="4" id="KW-1185">Reference proteome</keyword>
<dbReference type="Proteomes" id="UP001501072">
    <property type="component" value="Unassembled WGS sequence"/>
</dbReference>
<evidence type="ECO:0000259" key="2">
    <source>
        <dbReference type="SMART" id="SM00331"/>
    </source>
</evidence>
<name>A0ABN1T4T4_9ACTN</name>
<accession>A0ABN1T4T4</accession>
<dbReference type="EMBL" id="BAAAHU010000059">
    <property type="protein sequence ID" value="GAA1014989.1"/>
    <property type="molecule type" value="Genomic_DNA"/>
</dbReference>
<organism evidence="3 4">
    <name type="scientific">Streptomyces thermogriseus</name>
    <dbReference type="NCBI Taxonomy" id="75292"/>
    <lineage>
        <taxon>Bacteria</taxon>
        <taxon>Bacillati</taxon>
        <taxon>Actinomycetota</taxon>
        <taxon>Actinomycetes</taxon>
        <taxon>Kitasatosporales</taxon>
        <taxon>Streptomycetaceae</taxon>
        <taxon>Streptomyces</taxon>
    </lineage>
</organism>
<reference evidence="3 4" key="1">
    <citation type="journal article" date="2019" name="Int. J. Syst. Evol. Microbiol.">
        <title>The Global Catalogue of Microorganisms (GCM) 10K type strain sequencing project: providing services to taxonomists for standard genome sequencing and annotation.</title>
        <authorList>
            <consortium name="The Broad Institute Genomics Platform"/>
            <consortium name="The Broad Institute Genome Sequencing Center for Infectious Disease"/>
            <person name="Wu L."/>
            <person name="Ma J."/>
        </authorList>
    </citation>
    <scope>NUCLEOTIDE SEQUENCE [LARGE SCALE GENOMIC DNA]</scope>
    <source>
        <strain evidence="3 4">JCM 11269</strain>
    </source>
</reference>
<evidence type="ECO:0000313" key="3">
    <source>
        <dbReference type="EMBL" id="GAA1014989.1"/>
    </source>
</evidence>
<dbReference type="PANTHER" id="PTHR43156">
    <property type="entry name" value="STAGE II SPORULATION PROTEIN E-RELATED"/>
    <property type="match status" value="1"/>
</dbReference>
<gene>
    <name evidence="3" type="ORF">GCM10009564_46180</name>
</gene>
<dbReference type="InterPro" id="IPR001932">
    <property type="entry name" value="PPM-type_phosphatase-like_dom"/>
</dbReference>
<dbReference type="SUPFAM" id="SSF81606">
    <property type="entry name" value="PP2C-like"/>
    <property type="match status" value="1"/>
</dbReference>
<evidence type="ECO:0000256" key="1">
    <source>
        <dbReference type="ARBA" id="ARBA00022801"/>
    </source>
</evidence>
<comment type="caution">
    <text evidence="3">The sequence shown here is derived from an EMBL/GenBank/DDBJ whole genome shotgun (WGS) entry which is preliminary data.</text>
</comment>
<dbReference type="InterPro" id="IPR036457">
    <property type="entry name" value="PPM-type-like_dom_sf"/>
</dbReference>
<dbReference type="InterPro" id="IPR052016">
    <property type="entry name" value="Bact_Sigma-Reg"/>
</dbReference>
<sequence>MADDPVRVGAPYVAGASGNERLHRRLHALETLLAEQRSRIARYVTDRSALAQDPVPGARTPPRPLSLPEIPTWELLDALPLPVMVVLPERGAKGSVTGFSYMGQNAAAWDYCVHRFPPERLPPRTGAAPLFELFPTLGDTVVPRMLAEAHRTGRPQGPEAAEWSLPGRGEGTVRLSGGVRVAPCAGVLLLTWERGSSARRSRASQHLVRVSWVDWNLGDGSVEASAELRDVLGLPGRQPPPGLLELARMVVPTSVLPLYRAVRAVLLREQEVAECELRLPPPYNRIVRFVAEPVGPGGGPVWTVRAVLHDVTEDRRSRALAERAVAEARAQRERADTVAEVAERLRKAVLPSLPAELARHGIETSVSYHAEAPTVRVGGDWYKTRVLPTGQVLVAIGDARGHGLDAVTLMAKLRYALTGLAFTGEPVELLTSWLNAVACDDGDESTATAVVGHYSPDLGLLRWTCAGHPQPVLVHGRRARRLDPPPGGPGLPLGVLPDEKYVAAETFLDPGDMVLLYSDGLVEHRASDPDRDAERLLRAAETYAHAGIPPGDEALDAYVRDVVRHLTGPQPGDDSTLLAFRRIRTEHGGC</sequence>
<dbReference type="RefSeq" id="WP_346073991.1">
    <property type="nucleotide sequence ID" value="NZ_BAAAHU010000059.1"/>
</dbReference>
<feature type="domain" description="PPM-type phosphatase" evidence="2">
    <location>
        <begin position="362"/>
        <end position="582"/>
    </location>
</feature>
<keyword evidence="1" id="KW-0378">Hydrolase</keyword>
<dbReference type="Gene3D" id="3.60.40.10">
    <property type="entry name" value="PPM-type phosphatase domain"/>
    <property type="match status" value="1"/>
</dbReference>